<dbReference type="Pfam" id="PF12705">
    <property type="entry name" value="PDDEXK_1"/>
    <property type="match status" value="1"/>
</dbReference>
<evidence type="ECO:0000256" key="7">
    <source>
        <dbReference type="ARBA" id="ARBA00022840"/>
    </source>
</evidence>
<evidence type="ECO:0000256" key="8">
    <source>
        <dbReference type="ARBA" id="ARBA00023125"/>
    </source>
</evidence>
<dbReference type="GO" id="GO:0005524">
    <property type="term" value="F:ATP binding"/>
    <property type="evidence" value="ECO:0007669"/>
    <property type="project" value="UniProtKB-UniRule"/>
</dbReference>
<keyword evidence="2 14" id="KW-0547">Nucleotide-binding</keyword>
<dbReference type="InterPro" id="IPR014016">
    <property type="entry name" value="UvrD-like_ATP-bd"/>
</dbReference>
<keyword evidence="7 14" id="KW-0067">ATP-binding</keyword>
<evidence type="ECO:0000256" key="10">
    <source>
        <dbReference type="ARBA" id="ARBA00023235"/>
    </source>
</evidence>
<dbReference type="Gene3D" id="3.30.160.800">
    <property type="match status" value="1"/>
</dbReference>
<keyword evidence="1" id="KW-0540">Nuclease</keyword>
<dbReference type="GO" id="GO:0043138">
    <property type="term" value="F:3'-5' DNA helicase activity"/>
    <property type="evidence" value="ECO:0007669"/>
    <property type="project" value="UniProtKB-EC"/>
</dbReference>
<evidence type="ECO:0000313" key="18">
    <source>
        <dbReference type="Proteomes" id="UP000678228"/>
    </source>
</evidence>
<evidence type="ECO:0000256" key="4">
    <source>
        <dbReference type="ARBA" id="ARBA00022801"/>
    </source>
</evidence>
<comment type="catalytic activity">
    <reaction evidence="11">
        <text>Couples ATP hydrolysis with the unwinding of duplex DNA by translocating in the 3'-5' direction.</text>
        <dbReference type="EC" id="5.6.2.4"/>
    </reaction>
</comment>
<dbReference type="InterPro" id="IPR011604">
    <property type="entry name" value="PDDEXK-like_dom_sf"/>
</dbReference>
<keyword evidence="5 14" id="KW-0347">Helicase</keyword>
<evidence type="ECO:0000256" key="3">
    <source>
        <dbReference type="ARBA" id="ARBA00022763"/>
    </source>
</evidence>
<keyword evidence="18" id="KW-1185">Reference proteome</keyword>
<keyword evidence="3" id="KW-0227">DNA damage</keyword>
<dbReference type="GO" id="GO:0003677">
    <property type="term" value="F:DNA binding"/>
    <property type="evidence" value="ECO:0007669"/>
    <property type="project" value="UniProtKB-KW"/>
</dbReference>
<evidence type="ECO:0000256" key="9">
    <source>
        <dbReference type="ARBA" id="ARBA00023204"/>
    </source>
</evidence>
<dbReference type="InterPro" id="IPR014017">
    <property type="entry name" value="DNA_helicase_UvrD-like_C"/>
</dbReference>
<evidence type="ECO:0000256" key="1">
    <source>
        <dbReference type="ARBA" id="ARBA00022722"/>
    </source>
</evidence>
<dbReference type="CDD" id="cd17932">
    <property type="entry name" value="DEXQc_UvrD"/>
    <property type="match status" value="1"/>
</dbReference>
<dbReference type="RefSeq" id="WP_210594996.1">
    <property type="nucleotide sequence ID" value="NZ_JAGKSQ010000001.1"/>
</dbReference>
<dbReference type="PROSITE" id="PS51217">
    <property type="entry name" value="UVRD_HELICASE_CTER"/>
    <property type="match status" value="1"/>
</dbReference>
<name>A0A940WPT9_9BACI</name>
<keyword evidence="4 14" id="KW-0378">Hydrolase</keyword>
<evidence type="ECO:0000256" key="2">
    <source>
        <dbReference type="ARBA" id="ARBA00022741"/>
    </source>
</evidence>
<evidence type="ECO:0000256" key="11">
    <source>
        <dbReference type="ARBA" id="ARBA00034617"/>
    </source>
</evidence>
<evidence type="ECO:0000313" key="17">
    <source>
        <dbReference type="EMBL" id="MBP3949613.1"/>
    </source>
</evidence>
<comment type="caution">
    <text evidence="17">The sequence shown here is derived from an EMBL/GenBank/DDBJ whole genome shotgun (WGS) entry which is preliminary data.</text>
</comment>
<evidence type="ECO:0000256" key="5">
    <source>
        <dbReference type="ARBA" id="ARBA00022806"/>
    </source>
</evidence>
<evidence type="ECO:0000259" key="16">
    <source>
        <dbReference type="PROSITE" id="PS51217"/>
    </source>
</evidence>
<dbReference type="PANTHER" id="PTHR11070">
    <property type="entry name" value="UVRD / RECB / PCRA DNA HELICASE FAMILY MEMBER"/>
    <property type="match status" value="1"/>
</dbReference>
<evidence type="ECO:0000256" key="14">
    <source>
        <dbReference type="PROSITE-ProRule" id="PRU00560"/>
    </source>
</evidence>
<comment type="catalytic activity">
    <reaction evidence="13">
        <text>ATP + H2O = ADP + phosphate + H(+)</text>
        <dbReference type="Rhea" id="RHEA:13065"/>
        <dbReference type="ChEBI" id="CHEBI:15377"/>
        <dbReference type="ChEBI" id="CHEBI:15378"/>
        <dbReference type="ChEBI" id="CHEBI:30616"/>
        <dbReference type="ChEBI" id="CHEBI:43474"/>
        <dbReference type="ChEBI" id="CHEBI:456216"/>
        <dbReference type="EC" id="5.6.2.4"/>
    </reaction>
</comment>
<feature type="binding site" evidence="14">
    <location>
        <begin position="22"/>
        <end position="29"/>
    </location>
    <ligand>
        <name>ATP</name>
        <dbReference type="ChEBI" id="CHEBI:30616"/>
    </ligand>
</feature>
<evidence type="ECO:0000256" key="6">
    <source>
        <dbReference type="ARBA" id="ARBA00022839"/>
    </source>
</evidence>
<keyword evidence="8" id="KW-0238">DNA-binding</keyword>
<dbReference type="AlphaFoldDB" id="A0A940WPT9"/>
<evidence type="ECO:0000259" key="15">
    <source>
        <dbReference type="PROSITE" id="PS51198"/>
    </source>
</evidence>
<organism evidence="17 18">
    <name type="scientific">Halalkalibacter suaedae</name>
    <dbReference type="NCBI Taxonomy" id="2822140"/>
    <lineage>
        <taxon>Bacteria</taxon>
        <taxon>Bacillati</taxon>
        <taxon>Bacillota</taxon>
        <taxon>Bacilli</taxon>
        <taxon>Bacillales</taxon>
        <taxon>Bacillaceae</taxon>
        <taxon>Halalkalibacter</taxon>
    </lineage>
</organism>
<gene>
    <name evidence="17" type="ORF">J7W16_00610</name>
</gene>
<dbReference type="GO" id="GO:0005829">
    <property type="term" value="C:cytosol"/>
    <property type="evidence" value="ECO:0007669"/>
    <property type="project" value="TreeGrafter"/>
</dbReference>
<protein>
    <recommendedName>
        <fullName evidence="12">DNA 3'-5' helicase</fullName>
        <ecNumber evidence="12">5.6.2.4</ecNumber>
    </recommendedName>
</protein>
<dbReference type="InterPro" id="IPR027417">
    <property type="entry name" value="P-loop_NTPase"/>
</dbReference>
<dbReference type="EMBL" id="JAGKSQ010000001">
    <property type="protein sequence ID" value="MBP3949613.1"/>
    <property type="molecule type" value="Genomic_DNA"/>
</dbReference>
<proteinExistence type="predicted"/>
<dbReference type="GO" id="GO:0000725">
    <property type="term" value="P:recombinational repair"/>
    <property type="evidence" value="ECO:0007669"/>
    <property type="project" value="TreeGrafter"/>
</dbReference>
<dbReference type="GO" id="GO:0033202">
    <property type="term" value="C:DNA helicase complex"/>
    <property type="evidence" value="ECO:0007669"/>
    <property type="project" value="TreeGrafter"/>
</dbReference>
<dbReference type="Proteomes" id="UP000678228">
    <property type="component" value="Unassembled WGS sequence"/>
</dbReference>
<keyword evidence="6" id="KW-0269">Exonuclease</keyword>
<dbReference type="GO" id="GO:0004527">
    <property type="term" value="F:exonuclease activity"/>
    <property type="evidence" value="ECO:0007669"/>
    <property type="project" value="UniProtKB-KW"/>
</dbReference>
<dbReference type="Gene3D" id="3.40.50.300">
    <property type="entry name" value="P-loop containing nucleotide triphosphate hydrolases"/>
    <property type="match status" value="3"/>
</dbReference>
<feature type="domain" description="UvrD-like helicase C-terminal" evidence="16">
    <location>
        <begin position="469"/>
        <end position="744"/>
    </location>
</feature>
<feature type="domain" description="UvrD-like helicase ATP-binding" evidence="15">
    <location>
        <begin position="1"/>
        <end position="442"/>
    </location>
</feature>
<accession>A0A940WPT9</accession>
<keyword evidence="10" id="KW-0413">Isomerase</keyword>
<dbReference type="InterPro" id="IPR038726">
    <property type="entry name" value="PDDEXK_AddAB-type"/>
</dbReference>
<dbReference type="Pfam" id="PF13361">
    <property type="entry name" value="UvrD_C"/>
    <property type="match status" value="1"/>
</dbReference>
<evidence type="ECO:0000256" key="12">
    <source>
        <dbReference type="ARBA" id="ARBA00034808"/>
    </source>
</evidence>
<evidence type="ECO:0000256" key="13">
    <source>
        <dbReference type="ARBA" id="ARBA00048988"/>
    </source>
</evidence>
<dbReference type="SUPFAM" id="SSF52980">
    <property type="entry name" value="Restriction endonuclease-like"/>
    <property type="match status" value="1"/>
</dbReference>
<dbReference type="Pfam" id="PF00580">
    <property type="entry name" value="UvrD-helicase"/>
    <property type="match status" value="1"/>
</dbReference>
<dbReference type="InterPro" id="IPR011335">
    <property type="entry name" value="Restrct_endonuc-II-like"/>
</dbReference>
<dbReference type="EC" id="5.6.2.4" evidence="12"/>
<dbReference type="InterPro" id="IPR000212">
    <property type="entry name" value="DNA_helicase_UvrD/REP"/>
</dbReference>
<dbReference type="PROSITE" id="PS51198">
    <property type="entry name" value="UVRD_HELICASE_ATP_BIND"/>
    <property type="match status" value="1"/>
</dbReference>
<sequence>MDFNQPQQQAITSDKKLILVSAGAGSGKTRVLTERFIHLCELHFVDKEHPAGATVEEMVAITFTEKAAREMKDRIRKRIIEKVEEAGSEQERFYWIQQKESMERALISTFHSFCQRLLSQHALKADLPPRTRIIDQVEAKSKKKELINAILEERAFNLHAVSFLQMMSKNQLIETIEQVHDDVREFVVGEDAITSLEAKRMLEKQCEGKREEQRKATANFHKEALRCIHNFPPLSEVTAAQKKHLERISAAFQNLELQDDTATYMELLHDVMPSKTSKAWQEKAPALFELFEEYWKPLKEKWKQIGGTPVIDSEVQTYTESFIILLKEFYSRYSLEKKKAGLLDFTDLQQKAVTLLADPVIKNACQQQFRHIMVDEFQDTNRLQLEMLERMEPAYQFIVGDQKQSIYRFRGANVRLMNEREELATRLSDAEVIHMNTNYRTTAPVIHAVNDLFEKIMASERKESYETVYAPLDPARSGQTDNEQRVELLVLPKDEEREETQYDILTNRMLEMMTEKSPSVFNGDWRSPKWGDMVVLIPTRTNLLLLERSLLKKNIPYVISGGIGFYGRQEIIDFITLLRWLNRPFEELYLLAVLRSPLCGLTLDDFYTLKESIQENQSLFELVYEHENSIELPNQIKEACVLIQSWLNRWTPFVLHQSIEHKLYELFIETGLRASLLLQSNGLQKVKNVEKLIELITASHETDLETIVAELEERIVLSEKEGDSEVERVNGDVVQIMTVHASKGLEFPIVFLPQIERQTRADQGSVRFHPTYGLVLQLKQDELELDQKETVYESPGFALVKDVSDAEAREESKRLFYVAMTRARDYLYMIGEESTSANTWLQMTEQALEEGDLSKRMLISEITEQKEPLIQEAPKLKEIEQLKPEPVTIPFTVSEIVSFIHDPVDYYYRFVIGVPYSIKEKSKTIINVANEGNKIDPSILGTLVHRACELRDLGLSIENAIEETLEEADIQSLTSYKEEMLLLMKNYTDVQRKALGRPVANEWSFVTMLEGAEIIGEIDKVVEKDGQLHIIDFKTNRIHDSGAELVDHYKAQLYLYKLAYEQETGQLITSISLYVLRDLEHPLHTITITEKDEQRILDAFRQLVKLRQSNNGKEAYISARSKE</sequence>
<dbReference type="SUPFAM" id="SSF52540">
    <property type="entry name" value="P-loop containing nucleoside triphosphate hydrolases"/>
    <property type="match status" value="1"/>
</dbReference>
<dbReference type="PANTHER" id="PTHR11070:SF48">
    <property type="entry name" value="ATP-DEPENDENT HELICASE_NUCLEASE SUBUNIT A"/>
    <property type="match status" value="1"/>
</dbReference>
<keyword evidence="9" id="KW-0234">DNA repair</keyword>
<dbReference type="Gene3D" id="1.10.486.10">
    <property type="entry name" value="PCRA, domain 4"/>
    <property type="match status" value="1"/>
</dbReference>
<reference evidence="17" key="1">
    <citation type="submission" date="2021-03" db="EMBL/GenBank/DDBJ databases">
        <title>Bacillus suaedae sp. nov., isolated from Suaeda aralocaspica.</title>
        <authorList>
            <person name="Lei R.F.R."/>
        </authorList>
    </citation>
    <scope>NUCLEOTIDE SEQUENCE</scope>
    <source>
        <strain evidence="17">YZJH907-2</strain>
    </source>
</reference>
<dbReference type="Gene3D" id="3.90.320.10">
    <property type="match status" value="1"/>
</dbReference>